<comment type="caution">
    <text evidence="1">The sequence shown here is derived from an EMBL/GenBank/DDBJ whole genome shotgun (WGS) entry which is preliminary data.</text>
</comment>
<gene>
    <name evidence="1" type="ORF">cyc_04469</name>
</gene>
<evidence type="ECO:0000313" key="1">
    <source>
        <dbReference type="EMBL" id="OEH76875.1"/>
    </source>
</evidence>
<proteinExistence type="predicted"/>
<dbReference type="Gene3D" id="3.40.50.720">
    <property type="entry name" value="NAD(P)-binding Rossmann-like Domain"/>
    <property type="match status" value="1"/>
</dbReference>
<dbReference type="AlphaFoldDB" id="A0A1D3D0C9"/>
<organism evidence="1 2">
    <name type="scientific">Cyclospora cayetanensis</name>
    <dbReference type="NCBI Taxonomy" id="88456"/>
    <lineage>
        <taxon>Eukaryota</taxon>
        <taxon>Sar</taxon>
        <taxon>Alveolata</taxon>
        <taxon>Apicomplexa</taxon>
        <taxon>Conoidasida</taxon>
        <taxon>Coccidia</taxon>
        <taxon>Eucoccidiorida</taxon>
        <taxon>Eimeriorina</taxon>
        <taxon>Eimeriidae</taxon>
        <taxon>Cyclospora</taxon>
    </lineage>
</organism>
<reference evidence="1 2" key="1">
    <citation type="journal article" date="2016" name="BMC Genomics">
        <title>Comparative genomics reveals Cyclospora cayetanensis possesses coccidia-like metabolism and invasion components but unique surface antigens.</title>
        <authorList>
            <person name="Liu S."/>
            <person name="Wang L."/>
            <person name="Zheng H."/>
            <person name="Xu Z."/>
            <person name="Roellig D.M."/>
            <person name="Li N."/>
            <person name="Frace M.A."/>
            <person name="Tang K."/>
            <person name="Arrowood M.J."/>
            <person name="Moss D.M."/>
            <person name="Zhang L."/>
            <person name="Feng Y."/>
            <person name="Xiao L."/>
        </authorList>
    </citation>
    <scope>NUCLEOTIDE SEQUENCE [LARGE SCALE GENOMIC DNA]</scope>
    <source>
        <strain evidence="1 2">CHN_HEN01</strain>
    </source>
</reference>
<dbReference type="VEuPathDB" id="ToxoDB:LOC34620999"/>
<dbReference type="EMBL" id="JROU02001292">
    <property type="protein sequence ID" value="OEH76875.1"/>
    <property type="molecule type" value="Genomic_DNA"/>
</dbReference>
<dbReference type="VEuPathDB" id="ToxoDB:cyc_04469"/>
<name>A0A1D3D0C9_9EIME</name>
<dbReference type="InParanoid" id="A0A1D3D0C9"/>
<evidence type="ECO:0000313" key="2">
    <source>
        <dbReference type="Proteomes" id="UP000095192"/>
    </source>
</evidence>
<keyword evidence="2" id="KW-1185">Reference proteome</keyword>
<accession>A0A1D3D0C9</accession>
<dbReference type="Proteomes" id="UP000095192">
    <property type="component" value="Unassembled WGS sequence"/>
</dbReference>
<protein>
    <submittedName>
        <fullName evidence="1">Mannitol-1-phosphate dehydrogenase</fullName>
    </submittedName>
</protein>
<sequence>MAFQRMGTAATETEEMHLSRPIFDFLDHPTILRFRNDYQRHRLGYAKGAKGEVGAALREVEEKQREHQGAHTAPLPEGITEDEAESLLSPFVSFGADSPFAREEQRLAKIAKWRMEYQNFRSGEARGAAGSLEELAKGLSLRALKLLPVVQLAEVLKKDKEPATPEQTLPSPHLHFGAGKLSFGLVLEAMIRSGVSDLIIAQRQSGDFSPLVSEHRPASVPILVNGRRVCDFRVYRTAQEVQKLIEAIKEKAKGSDDSAEHARERHLVLTNDSSLLLQLASLSKSMSCSLGPAVRTALVPLLSQLGDKLATSALQGGYMGNSLGRIVAAVARTLPPKPQQVLLYACENDHGAVEKLREELNTKVRVLPCMVDRICASRHVCADKIEVEAEPYEGEIVVLDRPENSPPPPFGGPNVHAPKLKVDASSSLNLLLCEGNALSDETRGSIVQSVGEARSRTLLVEEGNRKGTETPASDPLLTALRQVPLLKEGEMVDKQKDIMWAWLAARCLHVLWEHDKEVIKRTHNIQTDEEVVEMLLTYGKKTLSRFSTVEDTAGRVLGGGVVNRFHTRLLTIYHFLEQHIFGSVPLASNLLKHANLSAFQMIDEVRRLVEEARIFVEK</sequence>